<evidence type="ECO:0000259" key="8">
    <source>
        <dbReference type="PROSITE" id="PS50157"/>
    </source>
</evidence>
<dbReference type="PROSITE" id="PS00028">
    <property type="entry name" value="ZINC_FINGER_C2H2_1"/>
    <property type="match status" value="2"/>
</dbReference>
<protein>
    <submittedName>
        <fullName evidence="9">Homeotic protein spalt-major</fullName>
    </submittedName>
</protein>
<dbReference type="EMBL" id="JYDV01000167">
    <property type="protein sequence ID" value="KRZ27377.1"/>
    <property type="molecule type" value="Genomic_DNA"/>
</dbReference>
<organism evidence="9 10">
    <name type="scientific">Trichinella pseudospiralis</name>
    <name type="common">Parasitic roundworm</name>
    <dbReference type="NCBI Taxonomy" id="6337"/>
    <lineage>
        <taxon>Eukaryota</taxon>
        <taxon>Metazoa</taxon>
        <taxon>Ecdysozoa</taxon>
        <taxon>Nematoda</taxon>
        <taxon>Enoplea</taxon>
        <taxon>Dorylaimia</taxon>
        <taxon>Trichinellida</taxon>
        <taxon>Trichinellidae</taxon>
        <taxon>Trichinella</taxon>
    </lineage>
</organism>
<dbReference type="SUPFAM" id="SSF57667">
    <property type="entry name" value="beta-beta-alpha zinc fingers"/>
    <property type="match status" value="1"/>
</dbReference>
<evidence type="ECO:0000313" key="9">
    <source>
        <dbReference type="EMBL" id="KRZ27377.1"/>
    </source>
</evidence>
<dbReference type="SMART" id="SM00355">
    <property type="entry name" value="ZnF_C2H2"/>
    <property type="match status" value="3"/>
</dbReference>
<keyword evidence="2" id="KW-0479">Metal-binding</keyword>
<dbReference type="GO" id="GO:0000981">
    <property type="term" value="F:DNA-binding transcription factor activity, RNA polymerase II-specific"/>
    <property type="evidence" value="ECO:0007669"/>
    <property type="project" value="TreeGrafter"/>
</dbReference>
<dbReference type="AlphaFoldDB" id="A0A0V1IXC3"/>
<keyword evidence="6" id="KW-0539">Nucleus</keyword>
<evidence type="ECO:0000256" key="5">
    <source>
        <dbReference type="ARBA" id="ARBA00022833"/>
    </source>
</evidence>
<evidence type="ECO:0000256" key="6">
    <source>
        <dbReference type="ARBA" id="ARBA00023242"/>
    </source>
</evidence>
<keyword evidence="4 7" id="KW-0863">Zinc-finger</keyword>
<name>A0A0V1IXC3_TRIPS</name>
<sequence>LHLLFIMSNFNLSNSDALLLNGEGTQNCAENQLLDNRTATADNTKSPKIMTFPEFPNSTDDGNVKLPDCPIREDNNIASFVNKNSENSMGELLSSINEFGCNFEKNGNTEAHPCNWPSGIFADDGLVNDSNVLHAADGIDRSRWSAFSPVFDFNAEAYLNSVPEMVQNQYAPQYDAHADDGDRDCNHQKQLLTEEVSNIDVPLVTDHLTQNVCTTSNDFTSPSCLIQDFQQNENGLHIENLPNPQIQSDTFEAAAVFFVDNVMQTFPENTFEIHPIEDTSAPSNVVQSITGDVDGSRWSAFSPAFDFNAETYFSSEPEMVLIMNDQHAPQYGAYANDGDRDCNNQKQLLTEEVSNIDVPLVTDHLTQNVCTTSNDFTSPSCFIQNFQQNENGLHIENLPNPQIQSDTFEAAAVFFVDNVMQTFPENTFEIHPIEDTSAPSNVVQSITGDVDGSRWSAFSPAFDFNAETYFSSEPEMVLIMNDQHAPQYDAYADDEDRDCNNQKRLLTEEVGNIHVPLATDNLTQNVCTTSNDFTSPSCFIQNFQQNENGLHTENLPNPQIQSDTFESAAGFLIDNVMQTFPESPLGMHPLDYSFALSSVAENNTEGTLQNEAHGDERNTDYNNQKQPTNELISNVDVLHPAKDVAQNVGTTSIGFTPSFCFTEDVQQNANEPQNIENQIKSAPDSEMQINTFEGVGDCSTDSATHNTQLIAELQMHELHEKNVKNTTYACFQCQKPFENISDLCKHINQCLQNYKDLASDTNQSALAESCSQAKHQPGEALEKSQWKMCDVCKKLFSCYSALHIHYRSHTKETPYQCDICGRRFTTKFSKNRHLESQHFVKRPRCYKSRKS</sequence>
<dbReference type="InterPro" id="IPR013087">
    <property type="entry name" value="Znf_C2H2_type"/>
</dbReference>
<dbReference type="InterPro" id="IPR036236">
    <property type="entry name" value="Znf_C2H2_sf"/>
</dbReference>
<proteinExistence type="predicted"/>
<evidence type="ECO:0000256" key="7">
    <source>
        <dbReference type="PROSITE-ProRule" id="PRU00042"/>
    </source>
</evidence>
<feature type="non-terminal residue" evidence="9">
    <location>
        <position position="1"/>
    </location>
</feature>
<comment type="subcellular location">
    <subcellularLocation>
        <location evidence="1">Nucleus</location>
    </subcellularLocation>
</comment>
<evidence type="ECO:0000313" key="10">
    <source>
        <dbReference type="Proteomes" id="UP000054826"/>
    </source>
</evidence>
<dbReference type="PANTHER" id="PTHR24394">
    <property type="entry name" value="ZINC FINGER PROTEIN"/>
    <property type="match status" value="1"/>
</dbReference>
<evidence type="ECO:0000256" key="1">
    <source>
        <dbReference type="ARBA" id="ARBA00004123"/>
    </source>
</evidence>
<comment type="caution">
    <text evidence="9">The sequence shown here is derived from an EMBL/GenBank/DDBJ whole genome shotgun (WGS) entry which is preliminary data.</text>
</comment>
<evidence type="ECO:0000256" key="4">
    <source>
        <dbReference type="ARBA" id="ARBA00022771"/>
    </source>
</evidence>
<dbReference type="Pfam" id="PF13894">
    <property type="entry name" value="zf-C2H2_4"/>
    <property type="match status" value="1"/>
</dbReference>
<feature type="domain" description="C2H2-type" evidence="8">
    <location>
        <begin position="815"/>
        <end position="843"/>
    </location>
</feature>
<dbReference type="GO" id="GO:0008270">
    <property type="term" value="F:zinc ion binding"/>
    <property type="evidence" value="ECO:0007669"/>
    <property type="project" value="UniProtKB-KW"/>
</dbReference>
<dbReference type="GO" id="GO:0005634">
    <property type="term" value="C:nucleus"/>
    <property type="evidence" value="ECO:0007669"/>
    <property type="project" value="UniProtKB-SubCell"/>
</dbReference>
<accession>A0A0V1IXC3</accession>
<gene>
    <name evidence="9" type="primary">salm</name>
    <name evidence="9" type="ORF">T4C_2923</name>
</gene>
<dbReference type="Proteomes" id="UP000054826">
    <property type="component" value="Unassembled WGS sequence"/>
</dbReference>
<keyword evidence="3" id="KW-0677">Repeat</keyword>
<evidence type="ECO:0000256" key="2">
    <source>
        <dbReference type="ARBA" id="ARBA00022723"/>
    </source>
</evidence>
<dbReference type="PANTHER" id="PTHR24394:SF44">
    <property type="entry name" value="ZINC FINGER PROTEIN 271-LIKE"/>
    <property type="match status" value="1"/>
</dbReference>
<evidence type="ECO:0000256" key="3">
    <source>
        <dbReference type="ARBA" id="ARBA00022737"/>
    </source>
</evidence>
<dbReference type="FunFam" id="3.30.160.60:FF:000100">
    <property type="entry name" value="Zinc finger 45-like"/>
    <property type="match status" value="1"/>
</dbReference>
<keyword evidence="5" id="KW-0862">Zinc</keyword>
<feature type="domain" description="C2H2-type" evidence="8">
    <location>
        <begin position="787"/>
        <end position="814"/>
    </location>
</feature>
<reference evidence="9 10" key="1">
    <citation type="submission" date="2015-01" db="EMBL/GenBank/DDBJ databases">
        <title>Evolution of Trichinella species and genotypes.</title>
        <authorList>
            <person name="Korhonen P.K."/>
            <person name="Edoardo P."/>
            <person name="Giuseppe L.R."/>
            <person name="Gasser R.B."/>
        </authorList>
    </citation>
    <scope>NUCLEOTIDE SEQUENCE [LARGE SCALE GENOMIC DNA]</scope>
    <source>
        <strain evidence="9">ISS176</strain>
    </source>
</reference>
<dbReference type="PROSITE" id="PS50157">
    <property type="entry name" value="ZINC_FINGER_C2H2_2"/>
    <property type="match status" value="2"/>
</dbReference>
<dbReference type="Gene3D" id="3.30.160.60">
    <property type="entry name" value="Classic Zinc Finger"/>
    <property type="match status" value="2"/>
</dbReference>